<proteinExistence type="predicted"/>
<name>A0ABR8Y6C7_9BACT</name>
<comment type="caution">
    <text evidence="1">The sequence shown here is derived from an EMBL/GenBank/DDBJ whole genome shotgun (WGS) entry which is preliminary data.</text>
</comment>
<evidence type="ECO:0000313" key="2">
    <source>
        <dbReference type="Proteomes" id="UP000620874"/>
    </source>
</evidence>
<dbReference type="NCBIfam" id="NF047558">
    <property type="entry name" value="TPR_END_plus"/>
    <property type="match status" value="1"/>
</dbReference>
<evidence type="ECO:0008006" key="3">
    <source>
        <dbReference type="Google" id="ProtNLM"/>
    </source>
</evidence>
<sequence>MAFLKCIETDEGINDNTCKQYAYLALGETDKAIAYLRQAIDNGYRNIRHMEKDDDMDNIRDMKEFQELLKSIRKMKNLWK</sequence>
<dbReference type="RefSeq" id="WP_087405871.1">
    <property type="nucleotide sequence ID" value="NZ_JACSPP010000007.1"/>
</dbReference>
<gene>
    <name evidence="1" type="ORF">H9625_03885</name>
</gene>
<keyword evidence="2" id="KW-1185">Reference proteome</keyword>
<dbReference type="Proteomes" id="UP000620874">
    <property type="component" value="Unassembled WGS sequence"/>
</dbReference>
<accession>A0ABR8Y6C7</accession>
<reference evidence="1 2" key="1">
    <citation type="submission" date="2020-08" db="EMBL/GenBank/DDBJ databases">
        <title>A Genomic Blueprint of the Chicken Gut Microbiome.</title>
        <authorList>
            <person name="Gilroy R."/>
            <person name="Ravi A."/>
            <person name="Getino M."/>
            <person name="Pursley I."/>
            <person name="Horton D.L."/>
            <person name="Alikhan N.-F."/>
            <person name="Baker D."/>
            <person name="Gharbi K."/>
            <person name="Hall N."/>
            <person name="Watson M."/>
            <person name="Adriaenssens E.M."/>
            <person name="Foster-Nyarko E."/>
            <person name="Jarju S."/>
            <person name="Secka A."/>
            <person name="Antonio M."/>
            <person name="Oren A."/>
            <person name="Chaudhuri R."/>
            <person name="La Ragione R.M."/>
            <person name="Hildebrand F."/>
            <person name="Pallen M.J."/>
        </authorList>
    </citation>
    <scope>NUCLEOTIDE SEQUENCE [LARGE SCALE GENOMIC DNA]</scope>
    <source>
        <strain evidence="1 2">Sa1CVN1</strain>
    </source>
</reference>
<evidence type="ECO:0000313" key="1">
    <source>
        <dbReference type="EMBL" id="MBD8039594.1"/>
    </source>
</evidence>
<protein>
    <recommendedName>
        <fullName evidence="3">Tetratricopeptide repeat protein</fullName>
    </recommendedName>
</protein>
<dbReference type="EMBL" id="JACSPP010000007">
    <property type="protein sequence ID" value="MBD8039594.1"/>
    <property type="molecule type" value="Genomic_DNA"/>
</dbReference>
<organism evidence="1 2">
    <name type="scientific">Phocaeicola intestinalis</name>
    <dbReference type="NCBI Taxonomy" id="2762212"/>
    <lineage>
        <taxon>Bacteria</taxon>
        <taxon>Pseudomonadati</taxon>
        <taxon>Bacteroidota</taxon>
        <taxon>Bacteroidia</taxon>
        <taxon>Bacteroidales</taxon>
        <taxon>Bacteroidaceae</taxon>
        <taxon>Phocaeicola</taxon>
    </lineage>
</organism>